<dbReference type="GO" id="GO:0005615">
    <property type="term" value="C:extracellular space"/>
    <property type="evidence" value="ECO:0007669"/>
    <property type="project" value="TreeGrafter"/>
</dbReference>
<evidence type="ECO:0000256" key="3">
    <source>
        <dbReference type="ARBA" id="ARBA00007371"/>
    </source>
</evidence>
<feature type="compositionally biased region" description="Polar residues" evidence="10">
    <location>
        <begin position="42"/>
        <end position="58"/>
    </location>
</feature>
<evidence type="ECO:0000259" key="11">
    <source>
        <dbReference type="Pfam" id="PF00711"/>
    </source>
</evidence>
<keyword evidence="7" id="KW-0211">Defensin</keyword>
<comment type="similarity">
    <text evidence="3">Belongs to the beta-defensin family.</text>
</comment>
<dbReference type="GO" id="GO:0002227">
    <property type="term" value="P:innate immune response in mucosa"/>
    <property type="evidence" value="ECO:0007669"/>
    <property type="project" value="TreeGrafter"/>
</dbReference>
<sequence length="160" mass="17613">MDNSVSKEVKPSLDLSSSMPSFIPTPWETCWRQSSGYQAGAVASSSMGKEPGNSSLAQPNPGPGLPRDTSRCLEYHGYCFHLKSCPEPFAAFGTCYRRRRTCCVAGILPVQNASCQGEESGKPVTSEREKNQHCLEQQRWVRMTRKGFSAANVTLGLQYN</sequence>
<dbReference type="CDD" id="cd21907">
    <property type="entry name" value="BDD1_Gal11"/>
    <property type="match status" value="1"/>
</dbReference>
<keyword evidence="13" id="KW-1185">Reference proteome</keyword>
<keyword evidence="5" id="KW-0929">Antimicrobial</keyword>
<evidence type="ECO:0000313" key="13">
    <source>
        <dbReference type="Proteomes" id="UP000276834"/>
    </source>
</evidence>
<evidence type="ECO:0000313" key="12">
    <source>
        <dbReference type="EMBL" id="RLV94645.1"/>
    </source>
</evidence>
<dbReference type="InterPro" id="IPR001855">
    <property type="entry name" value="Defensin_beta-like"/>
</dbReference>
<comment type="caution">
    <text evidence="12">The sequence shown here is derived from an EMBL/GenBank/DDBJ whole genome shotgun (WGS) entry which is preliminary data.</text>
</comment>
<keyword evidence="4" id="KW-0964">Secreted</keyword>
<name>A0A3L8S2W5_CHLGU</name>
<dbReference type="PANTHER" id="PTHR21388:SF9">
    <property type="entry name" value="BETA-DEFENSIN 1"/>
    <property type="match status" value="1"/>
</dbReference>
<dbReference type="Pfam" id="PF00711">
    <property type="entry name" value="Defensin_beta"/>
    <property type="match status" value="1"/>
</dbReference>
<dbReference type="GO" id="GO:0050830">
    <property type="term" value="P:defense response to Gram-positive bacterium"/>
    <property type="evidence" value="ECO:0007669"/>
    <property type="project" value="TreeGrafter"/>
</dbReference>
<dbReference type="EMBL" id="QUSF01000082">
    <property type="protein sequence ID" value="RLV94645.1"/>
    <property type="molecule type" value="Genomic_DNA"/>
</dbReference>
<evidence type="ECO:0000256" key="6">
    <source>
        <dbReference type="ARBA" id="ARBA00022729"/>
    </source>
</evidence>
<dbReference type="PANTHER" id="PTHR21388">
    <property type="entry name" value="BETA-DEFENSIN-RELATED"/>
    <property type="match status" value="1"/>
</dbReference>
<accession>A0A3L8S2W5</accession>
<evidence type="ECO:0000256" key="9">
    <source>
        <dbReference type="ARBA" id="ARBA00023157"/>
    </source>
</evidence>
<dbReference type="AlphaFoldDB" id="A0A3L8S2W5"/>
<keyword evidence="8" id="KW-0044">Antibiotic</keyword>
<dbReference type="GO" id="GO:0031731">
    <property type="term" value="F:CCR6 chemokine receptor binding"/>
    <property type="evidence" value="ECO:0007669"/>
    <property type="project" value="TreeGrafter"/>
</dbReference>
<evidence type="ECO:0000256" key="5">
    <source>
        <dbReference type="ARBA" id="ARBA00022529"/>
    </source>
</evidence>
<comment type="subcellular location">
    <subcellularLocation>
        <location evidence="1">Cytoplasmic granule</location>
    </subcellularLocation>
    <subcellularLocation>
        <location evidence="2">Secreted</location>
    </subcellularLocation>
</comment>
<evidence type="ECO:0000256" key="8">
    <source>
        <dbReference type="ARBA" id="ARBA00023022"/>
    </source>
</evidence>
<dbReference type="OrthoDB" id="9343693at2759"/>
<proteinExistence type="inferred from homology"/>
<evidence type="ECO:0000256" key="4">
    <source>
        <dbReference type="ARBA" id="ARBA00022525"/>
    </source>
</evidence>
<evidence type="ECO:0000256" key="7">
    <source>
        <dbReference type="ARBA" id="ARBA00022940"/>
    </source>
</evidence>
<dbReference type="Proteomes" id="UP000276834">
    <property type="component" value="Unassembled WGS sequence"/>
</dbReference>
<dbReference type="STRING" id="44316.ENSEGOP00005011826"/>
<reference evidence="12 13" key="1">
    <citation type="journal article" date="2018" name="Proc. R. Soc. B">
        <title>A non-coding region near Follistatin controls head colour polymorphism in the Gouldian finch.</title>
        <authorList>
            <person name="Toomey M.B."/>
            <person name="Marques C.I."/>
            <person name="Andrade P."/>
            <person name="Araujo P.M."/>
            <person name="Sabatino S."/>
            <person name="Gazda M.A."/>
            <person name="Afonso S."/>
            <person name="Lopes R.J."/>
            <person name="Corbo J.C."/>
            <person name="Carneiro M."/>
        </authorList>
    </citation>
    <scope>NUCLEOTIDE SEQUENCE [LARGE SCALE GENOMIC DNA]</scope>
    <source>
        <strain evidence="12">Red01</strain>
        <tissue evidence="12">Muscle</tissue>
    </source>
</reference>
<evidence type="ECO:0000256" key="10">
    <source>
        <dbReference type="SAM" id="MobiDB-lite"/>
    </source>
</evidence>
<organism evidence="12 13">
    <name type="scientific">Chloebia gouldiae</name>
    <name type="common">Gouldian finch</name>
    <name type="synonym">Erythrura gouldiae</name>
    <dbReference type="NCBI Taxonomy" id="44316"/>
    <lineage>
        <taxon>Eukaryota</taxon>
        <taxon>Metazoa</taxon>
        <taxon>Chordata</taxon>
        <taxon>Craniata</taxon>
        <taxon>Vertebrata</taxon>
        <taxon>Euteleostomi</taxon>
        <taxon>Archelosauria</taxon>
        <taxon>Archosauria</taxon>
        <taxon>Dinosauria</taxon>
        <taxon>Saurischia</taxon>
        <taxon>Theropoda</taxon>
        <taxon>Coelurosauria</taxon>
        <taxon>Aves</taxon>
        <taxon>Neognathae</taxon>
        <taxon>Neoaves</taxon>
        <taxon>Telluraves</taxon>
        <taxon>Australaves</taxon>
        <taxon>Passeriformes</taxon>
        <taxon>Passeroidea</taxon>
        <taxon>Passeridae</taxon>
        <taxon>Chloebia</taxon>
    </lineage>
</organism>
<feature type="region of interest" description="Disordered" evidence="10">
    <location>
        <begin position="42"/>
        <end position="66"/>
    </location>
</feature>
<protein>
    <recommendedName>
        <fullName evidence="11">Beta-defensin-like domain-containing protein</fullName>
    </recommendedName>
</protein>
<dbReference type="GO" id="GO:0050829">
    <property type="term" value="P:defense response to Gram-negative bacterium"/>
    <property type="evidence" value="ECO:0007669"/>
    <property type="project" value="TreeGrafter"/>
</dbReference>
<evidence type="ECO:0000256" key="1">
    <source>
        <dbReference type="ARBA" id="ARBA00004463"/>
    </source>
</evidence>
<gene>
    <name evidence="12" type="ORF">DV515_00013071</name>
</gene>
<dbReference type="SUPFAM" id="SSF57392">
    <property type="entry name" value="Defensin-like"/>
    <property type="match status" value="1"/>
</dbReference>
<keyword evidence="9" id="KW-1015">Disulfide bond</keyword>
<evidence type="ECO:0000256" key="2">
    <source>
        <dbReference type="ARBA" id="ARBA00004613"/>
    </source>
</evidence>
<feature type="domain" description="Beta-defensin-like" evidence="11">
    <location>
        <begin position="68"/>
        <end position="103"/>
    </location>
</feature>
<keyword evidence="6" id="KW-0732">Signal</keyword>